<dbReference type="GO" id="GO:0005576">
    <property type="term" value="C:extracellular region"/>
    <property type="evidence" value="ECO:0007669"/>
    <property type="project" value="UniProtKB-ARBA"/>
</dbReference>
<dbReference type="PROSITE" id="PS50835">
    <property type="entry name" value="IG_LIKE"/>
    <property type="match status" value="1"/>
</dbReference>
<dbReference type="Ensembl" id="ENSPEMT00000035118.1">
    <property type="protein sequence ID" value="ENSPEMP00000032688.1"/>
    <property type="gene ID" value="ENSPEMG00000028654.1"/>
</dbReference>
<protein>
    <recommendedName>
        <fullName evidence="5">Ig-like domain-containing protein</fullName>
    </recommendedName>
</protein>
<dbReference type="InterPro" id="IPR050150">
    <property type="entry name" value="IgV_Light_Chain"/>
</dbReference>
<dbReference type="CDD" id="cd04980">
    <property type="entry name" value="IgV_L_kappa"/>
    <property type="match status" value="1"/>
</dbReference>
<keyword evidence="1" id="KW-0391">Immunity</keyword>
<evidence type="ECO:0000256" key="4">
    <source>
        <dbReference type="ARBA" id="ARBA00043265"/>
    </source>
</evidence>
<dbReference type="InterPro" id="IPR003598">
    <property type="entry name" value="Ig_sub2"/>
</dbReference>
<dbReference type="GO" id="GO:0002250">
    <property type="term" value="P:adaptive immune response"/>
    <property type="evidence" value="ECO:0007669"/>
    <property type="project" value="UniProtKB-KW"/>
</dbReference>
<dbReference type="Pfam" id="PF07686">
    <property type="entry name" value="V-set"/>
    <property type="match status" value="1"/>
</dbReference>
<reference evidence="6" key="2">
    <citation type="submission" date="2025-08" db="UniProtKB">
        <authorList>
            <consortium name="Ensembl"/>
        </authorList>
    </citation>
    <scope>IDENTIFICATION</scope>
</reference>
<dbReference type="SMART" id="SM00406">
    <property type="entry name" value="IGv"/>
    <property type="match status" value="1"/>
</dbReference>
<keyword evidence="2" id="KW-1064">Adaptive immunity</keyword>
<evidence type="ECO:0000313" key="7">
    <source>
        <dbReference type="Proteomes" id="UP000694547"/>
    </source>
</evidence>
<reference evidence="7" key="1">
    <citation type="submission" date="2018-10" db="EMBL/GenBank/DDBJ databases">
        <title>Improved assembly of the deer mouse Peromyscus maniculatus genome.</title>
        <authorList>
            <person name="Lassance J.-M."/>
            <person name="Hoekstra H.E."/>
        </authorList>
    </citation>
    <scope>NUCLEOTIDE SEQUENCE [LARGE SCALE GENOMIC DNA]</scope>
</reference>
<keyword evidence="3" id="KW-1015">Disulfide bond</keyword>
<dbReference type="AlphaFoldDB" id="A0A8C8UKH7"/>
<name>A0A8C8UKH7_PERMB</name>
<reference evidence="6" key="3">
    <citation type="submission" date="2025-09" db="UniProtKB">
        <authorList>
            <consortium name="Ensembl"/>
        </authorList>
    </citation>
    <scope>IDENTIFICATION</scope>
</reference>
<dbReference type="GeneTree" id="ENSGT00940000162515"/>
<dbReference type="FunFam" id="2.60.40.10:FF:000212">
    <property type="entry name" value="Immunoglobulin kappa chain variable 12-38"/>
    <property type="match status" value="1"/>
</dbReference>
<dbReference type="GO" id="GO:0005886">
    <property type="term" value="C:plasma membrane"/>
    <property type="evidence" value="ECO:0007669"/>
    <property type="project" value="UniProtKB-ARBA"/>
</dbReference>
<keyword evidence="4" id="KW-1280">Immunoglobulin</keyword>
<accession>A0A8C8UKH7</accession>
<dbReference type="InterPro" id="IPR003599">
    <property type="entry name" value="Ig_sub"/>
</dbReference>
<sequence length="112" mass="12437">MSPFLGARCDIQITQSPSSLSASLGERVTLTCRSSQDIYNNLNWYQQKPGNAPKLLIYTTSNLHTGVPSRFSGSRSGTDYSLTISNMEPEDIATYYCLQHDEFPPTVIQVIT</sequence>
<dbReference type="GO" id="GO:0019814">
    <property type="term" value="C:immunoglobulin complex"/>
    <property type="evidence" value="ECO:0007669"/>
    <property type="project" value="UniProtKB-KW"/>
</dbReference>
<evidence type="ECO:0000256" key="2">
    <source>
        <dbReference type="ARBA" id="ARBA00023130"/>
    </source>
</evidence>
<dbReference type="InterPro" id="IPR013106">
    <property type="entry name" value="Ig_V-set"/>
</dbReference>
<dbReference type="InterPro" id="IPR007110">
    <property type="entry name" value="Ig-like_dom"/>
</dbReference>
<dbReference type="InterPro" id="IPR036179">
    <property type="entry name" value="Ig-like_dom_sf"/>
</dbReference>
<evidence type="ECO:0000256" key="1">
    <source>
        <dbReference type="ARBA" id="ARBA00022859"/>
    </source>
</evidence>
<dbReference type="SUPFAM" id="SSF48726">
    <property type="entry name" value="Immunoglobulin"/>
    <property type="match status" value="1"/>
</dbReference>
<dbReference type="SMART" id="SM00408">
    <property type="entry name" value="IGc2"/>
    <property type="match status" value="1"/>
</dbReference>
<proteinExistence type="predicted"/>
<evidence type="ECO:0000313" key="6">
    <source>
        <dbReference type="Ensembl" id="ENSPEMP00000032688.1"/>
    </source>
</evidence>
<evidence type="ECO:0000256" key="3">
    <source>
        <dbReference type="ARBA" id="ARBA00023157"/>
    </source>
</evidence>
<dbReference type="InterPro" id="IPR013783">
    <property type="entry name" value="Ig-like_fold"/>
</dbReference>
<feature type="domain" description="Ig-like" evidence="5">
    <location>
        <begin position="11"/>
        <end position="97"/>
    </location>
</feature>
<dbReference type="Gene3D" id="2.60.40.10">
    <property type="entry name" value="Immunoglobulins"/>
    <property type="match status" value="1"/>
</dbReference>
<dbReference type="Proteomes" id="UP000694547">
    <property type="component" value="Unassembled WGS sequence"/>
</dbReference>
<keyword evidence="7" id="KW-1185">Reference proteome</keyword>
<dbReference type="SMART" id="SM00409">
    <property type="entry name" value="IG"/>
    <property type="match status" value="1"/>
</dbReference>
<dbReference type="PANTHER" id="PTHR23267">
    <property type="entry name" value="IMMUNOGLOBULIN LIGHT CHAIN"/>
    <property type="match status" value="1"/>
</dbReference>
<organism evidence="6 7">
    <name type="scientific">Peromyscus maniculatus bairdii</name>
    <name type="common">Prairie deer mouse</name>
    <dbReference type="NCBI Taxonomy" id="230844"/>
    <lineage>
        <taxon>Eukaryota</taxon>
        <taxon>Metazoa</taxon>
        <taxon>Chordata</taxon>
        <taxon>Craniata</taxon>
        <taxon>Vertebrata</taxon>
        <taxon>Euteleostomi</taxon>
        <taxon>Mammalia</taxon>
        <taxon>Eutheria</taxon>
        <taxon>Euarchontoglires</taxon>
        <taxon>Glires</taxon>
        <taxon>Rodentia</taxon>
        <taxon>Myomorpha</taxon>
        <taxon>Muroidea</taxon>
        <taxon>Cricetidae</taxon>
        <taxon>Neotominae</taxon>
        <taxon>Peromyscus</taxon>
    </lineage>
</organism>
<evidence type="ECO:0000259" key="5">
    <source>
        <dbReference type="PROSITE" id="PS50835"/>
    </source>
</evidence>